<dbReference type="Proteomes" id="UP000563151">
    <property type="component" value="Unassembled WGS sequence"/>
</dbReference>
<dbReference type="EMBL" id="JAAZWO010000021">
    <property type="protein sequence ID" value="MBC2399045.1"/>
    <property type="molecule type" value="Genomic_DNA"/>
</dbReference>
<feature type="transmembrane region" description="Helical" evidence="1">
    <location>
        <begin position="12"/>
        <end position="29"/>
    </location>
</feature>
<feature type="transmembrane region" description="Helical" evidence="1">
    <location>
        <begin position="64"/>
        <end position="82"/>
    </location>
</feature>
<dbReference type="CDD" id="cd16935">
    <property type="entry name" value="HATPase_AgrC-ComD-like"/>
    <property type="match status" value="1"/>
</dbReference>
<feature type="transmembrane region" description="Helical" evidence="1">
    <location>
        <begin position="209"/>
        <end position="230"/>
    </location>
</feature>
<dbReference type="AlphaFoldDB" id="A0A923E9P2"/>
<feature type="transmembrane region" description="Helical" evidence="1">
    <location>
        <begin position="170"/>
        <end position="189"/>
    </location>
</feature>
<dbReference type="PANTHER" id="PTHR40448">
    <property type="entry name" value="TWO-COMPONENT SENSOR HISTIDINE KINASE"/>
    <property type="match status" value="1"/>
</dbReference>
<accession>A0A923E9P2</accession>
<evidence type="ECO:0000313" key="3">
    <source>
        <dbReference type="EMBL" id="MBC2399045.1"/>
    </source>
</evidence>
<keyword evidence="1" id="KW-0812">Transmembrane</keyword>
<dbReference type="SUPFAM" id="SSF55874">
    <property type="entry name" value="ATPase domain of HSP90 chaperone/DNA topoisomerase II/histidine kinase"/>
    <property type="match status" value="1"/>
</dbReference>
<name>A0A923E9P2_CLOTT</name>
<feature type="transmembrane region" description="Helical" evidence="1">
    <location>
        <begin position="41"/>
        <end position="58"/>
    </location>
</feature>
<proteinExistence type="predicted"/>
<dbReference type="Pfam" id="PF14501">
    <property type="entry name" value="HATPase_c_5"/>
    <property type="match status" value="1"/>
</dbReference>
<keyword evidence="1" id="KW-1133">Transmembrane helix</keyword>
<dbReference type="RefSeq" id="WP_035150204.1">
    <property type="nucleotide sequence ID" value="NZ_JAAZWO010000021.1"/>
</dbReference>
<dbReference type="InterPro" id="IPR036890">
    <property type="entry name" value="HATPase_C_sf"/>
</dbReference>
<protein>
    <submittedName>
        <fullName evidence="3">GHKL domain-containing protein</fullName>
    </submittedName>
</protein>
<feature type="transmembrane region" description="Helical" evidence="1">
    <location>
        <begin position="89"/>
        <end position="108"/>
    </location>
</feature>
<dbReference type="InterPro" id="IPR032834">
    <property type="entry name" value="NatK-like_C"/>
</dbReference>
<comment type="caution">
    <text evidence="3">The sequence shown here is derived from an EMBL/GenBank/DDBJ whole genome shotgun (WGS) entry which is preliminary data.</text>
</comment>
<keyword evidence="1" id="KW-0472">Membrane</keyword>
<evidence type="ECO:0000256" key="1">
    <source>
        <dbReference type="SAM" id="Phobius"/>
    </source>
</evidence>
<dbReference type="PANTHER" id="PTHR40448:SF1">
    <property type="entry name" value="TWO-COMPONENT SENSOR HISTIDINE KINASE"/>
    <property type="match status" value="1"/>
</dbReference>
<organism evidence="3 4">
    <name type="scientific">Clostridium tetanomorphum</name>
    <dbReference type="NCBI Taxonomy" id="1553"/>
    <lineage>
        <taxon>Bacteria</taxon>
        <taxon>Bacillati</taxon>
        <taxon>Bacillota</taxon>
        <taxon>Clostridia</taxon>
        <taxon>Eubacteriales</taxon>
        <taxon>Clostridiaceae</taxon>
        <taxon>Clostridium</taxon>
    </lineage>
</organism>
<feature type="domain" description="Sensor histidine kinase NatK-like C-terminal" evidence="2">
    <location>
        <begin position="348"/>
        <end position="453"/>
    </location>
</feature>
<keyword evidence="4" id="KW-1185">Reference proteome</keyword>
<dbReference type="Gene3D" id="3.30.565.10">
    <property type="entry name" value="Histidine kinase-like ATPase, C-terminal domain"/>
    <property type="match status" value="1"/>
</dbReference>
<feature type="transmembrane region" description="Helical" evidence="1">
    <location>
        <begin position="128"/>
        <end position="150"/>
    </location>
</feature>
<reference evidence="3 4" key="1">
    <citation type="submission" date="2020-04" db="EMBL/GenBank/DDBJ databases">
        <title>Genomic insights into acetone-butanol-ethanol (ABE) fermentation by sequencing solventogenic clostridia strains.</title>
        <authorList>
            <person name="Brown S."/>
        </authorList>
    </citation>
    <scope>NUCLEOTIDE SEQUENCE [LARGE SCALE GENOMIC DNA]</scope>
    <source>
        <strain evidence="3 4">DJ011</strain>
    </source>
</reference>
<dbReference type="GO" id="GO:0042802">
    <property type="term" value="F:identical protein binding"/>
    <property type="evidence" value="ECO:0007669"/>
    <property type="project" value="TreeGrafter"/>
</dbReference>
<gene>
    <name evidence="3" type="ORF">HGG79_14865</name>
</gene>
<sequence length="456" mass="52833">MNNIQVIDKIGLLSSTLALPFHYAIQYYFLNKFLGFKDKIWKFTSFVVLLIILNFLTLKMQYPLRIIVNDLLWFILLCYLCYGNFLIKLYAAIVPSAILLLIYITFLSFDFHISSYVNSLNMDMRKDLILLCLMNLTRELINLALFFFALKNICKFLSFKGKTVNTYQSLYLLIPCLATYSLILVFYFIQAIHVDNKNYYLFSIFPEIYSVVPLVSISLLVSILITAYTFKKMLQGEEIRQKNLLMEQQFKLQIDHSKNVESVYSGIRRIMHDMNNHLICLRNLAENKNIEEITKYLDTLGQTVSKLDCKIKTGNTVSDAVINEKYNIAKLEGIEFICDFLIPKVLILNSVDLCIILGNALDNALEACMRIQDENIHKKIFISSYLRDLYLIIEISNSAADKLQYNEDGIVTKKNDKVNHGIGISNIEMIVKKYNGILDIIEEKNKFILNLMLKVK</sequence>
<evidence type="ECO:0000313" key="4">
    <source>
        <dbReference type="Proteomes" id="UP000563151"/>
    </source>
</evidence>
<evidence type="ECO:0000259" key="2">
    <source>
        <dbReference type="Pfam" id="PF14501"/>
    </source>
</evidence>